<feature type="transmembrane region" description="Helical" evidence="1">
    <location>
        <begin position="353"/>
        <end position="370"/>
    </location>
</feature>
<dbReference type="Proteomes" id="UP000030746">
    <property type="component" value="Unassembled WGS sequence"/>
</dbReference>
<evidence type="ECO:0000313" key="2">
    <source>
        <dbReference type="EMBL" id="ESO84192.1"/>
    </source>
</evidence>
<feature type="transmembrane region" description="Helical" evidence="1">
    <location>
        <begin position="282"/>
        <end position="304"/>
    </location>
</feature>
<dbReference type="EMBL" id="KB203566">
    <property type="protein sequence ID" value="ESO84192.1"/>
    <property type="molecule type" value="Genomic_DNA"/>
</dbReference>
<reference evidence="2 3" key="1">
    <citation type="journal article" date="2013" name="Nature">
        <title>Insights into bilaterian evolution from three spiralian genomes.</title>
        <authorList>
            <person name="Simakov O."/>
            <person name="Marletaz F."/>
            <person name="Cho S.J."/>
            <person name="Edsinger-Gonzales E."/>
            <person name="Havlak P."/>
            <person name="Hellsten U."/>
            <person name="Kuo D.H."/>
            <person name="Larsson T."/>
            <person name="Lv J."/>
            <person name="Arendt D."/>
            <person name="Savage R."/>
            <person name="Osoegawa K."/>
            <person name="de Jong P."/>
            <person name="Grimwood J."/>
            <person name="Chapman J.A."/>
            <person name="Shapiro H."/>
            <person name="Aerts A."/>
            <person name="Otillar R.P."/>
            <person name="Terry A.Y."/>
            <person name="Boore J.L."/>
            <person name="Grigoriev I.V."/>
            <person name="Lindberg D.R."/>
            <person name="Seaver E.C."/>
            <person name="Weisblat D.A."/>
            <person name="Putnam N.H."/>
            <person name="Rokhsar D.S."/>
        </authorList>
    </citation>
    <scope>NUCLEOTIDE SEQUENCE [LARGE SCALE GENOMIC DNA]</scope>
</reference>
<organism evidence="2 3">
    <name type="scientific">Lottia gigantea</name>
    <name type="common">Giant owl limpet</name>
    <dbReference type="NCBI Taxonomy" id="225164"/>
    <lineage>
        <taxon>Eukaryota</taxon>
        <taxon>Metazoa</taxon>
        <taxon>Spiralia</taxon>
        <taxon>Lophotrochozoa</taxon>
        <taxon>Mollusca</taxon>
        <taxon>Gastropoda</taxon>
        <taxon>Patellogastropoda</taxon>
        <taxon>Lottioidea</taxon>
        <taxon>Lottiidae</taxon>
        <taxon>Lottia</taxon>
    </lineage>
</organism>
<feature type="transmembrane region" description="Helical" evidence="1">
    <location>
        <begin position="56"/>
        <end position="75"/>
    </location>
</feature>
<dbReference type="HOGENOM" id="CLU_029171_3_0_1"/>
<keyword evidence="1" id="KW-1133">Transmembrane helix</keyword>
<feature type="transmembrane region" description="Helical" evidence="1">
    <location>
        <begin position="218"/>
        <end position="239"/>
    </location>
</feature>
<dbReference type="PANTHER" id="PTHR31061">
    <property type="entry name" value="LD22376P"/>
    <property type="match status" value="1"/>
</dbReference>
<keyword evidence="3" id="KW-1185">Reference proteome</keyword>
<gene>
    <name evidence="2" type="ORF">LOTGIDRAFT_211131</name>
</gene>
<feature type="transmembrane region" description="Helical" evidence="1">
    <location>
        <begin position="251"/>
        <end position="270"/>
    </location>
</feature>
<dbReference type="GeneID" id="20246272"/>
<feature type="transmembrane region" description="Helical" evidence="1">
    <location>
        <begin position="27"/>
        <end position="44"/>
    </location>
</feature>
<proteinExistence type="predicted"/>
<keyword evidence="1" id="KW-0472">Membrane</keyword>
<dbReference type="AlphaFoldDB" id="V3ZIW9"/>
<dbReference type="PANTHER" id="PTHR31061:SF24">
    <property type="entry name" value="LD22376P"/>
    <property type="match status" value="1"/>
</dbReference>
<dbReference type="STRING" id="225164.V3ZIW9"/>
<dbReference type="CTD" id="20246272"/>
<dbReference type="OrthoDB" id="2149840at2759"/>
<protein>
    <submittedName>
        <fullName evidence="2">Uncharacterized protein</fullName>
    </submittedName>
</protein>
<dbReference type="OMA" id="CFMIIVN"/>
<accession>V3ZIW9</accession>
<evidence type="ECO:0000313" key="3">
    <source>
        <dbReference type="Proteomes" id="UP000030746"/>
    </source>
</evidence>
<name>V3ZIW9_LOTGI</name>
<dbReference type="RefSeq" id="XP_009065313.1">
    <property type="nucleotide sequence ID" value="XM_009067065.1"/>
</dbReference>
<feature type="transmembrane region" description="Helical" evidence="1">
    <location>
        <begin position="95"/>
        <end position="113"/>
    </location>
</feature>
<keyword evidence="1" id="KW-0812">Transmembrane</keyword>
<dbReference type="KEGG" id="lgi:LOTGIDRAFT_211131"/>
<feature type="transmembrane region" description="Helical" evidence="1">
    <location>
        <begin position="316"/>
        <end position="333"/>
    </location>
</feature>
<sequence>MIFVNYGGGGYWFYNHSDWNGLTVADLVFPWFVFIMGTAMAYSFSGQLRKGYAKKFMLWKVFKRSCILFLLGLLINSGDYPKSGVVLDNFRIPGVLQRFAGTYLITATVHIFFTRANDSNRDCWWAPVRDIVDYWQEWIINLLFVSIHLLLTFLLKVPDCPTGYIGPGGLEEQGQHWNCTGGSAGYIDRLIFGDNHIYQNPTCKEIYHSTVPYDPEGFLGTLNSCFLCFLGLQAGKILLIHKDWVLRIKRLLIWAVFTGSIATLLCKASKDDGWIPINKNLWSLSFVLALACMAFVLLTICYLVIDVYPLWSGSPFYYPGMNAIVLYVGHEFFNRKAPVYFHVPHNHESELAINLWGTIFWVLVSYYLYYKDIFISI</sequence>
<evidence type="ECO:0000256" key="1">
    <source>
        <dbReference type="SAM" id="Phobius"/>
    </source>
</evidence>
<feature type="transmembrane region" description="Helical" evidence="1">
    <location>
        <begin position="134"/>
        <end position="155"/>
    </location>
</feature>